<protein>
    <submittedName>
        <fullName evidence="1">Tyrosyl-DNA phosphodiesterase 2</fullName>
    </submittedName>
</protein>
<comment type="caution">
    <text evidence="1">The sequence shown here is derived from an EMBL/GenBank/DDBJ whole genome shotgun (WGS) entry which is preliminary data.</text>
</comment>
<name>A0AAV4F5K3_9GAST</name>
<keyword evidence="2" id="KW-1185">Reference proteome</keyword>
<dbReference type="EMBL" id="BMAT01004127">
    <property type="protein sequence ID" value="GFR68647.1"/>
    <property type="molecule type" value="Genomic_DNA"/>
</dbReference>
<evidence type="ECO:0000313" key="2">
    <source>
        <dbReference type="Proteomes" id="UP000762676"/>
    </source>
</evidence>
<sequence>MGIYKICFGPYSSQARGTAIPFNNSFELKLHKAVKDNMGNFTLLDVTVENSRMTIGSIYGPNTDDPNFYHRFNSKVKELNNEHIMLTGDWNILFNPQIDGKNYKHDNNPKAREALRKMMSELKLADVWREENPDLA</sequence>
<gene>
    <name evidence="1" type="ORF">ElyMa_002027000</name>
</gene>
<dbReference type="InterPro" id="IPR036691">
    <property type="entry name" value="Endo/exonu/phosph_ase_sf"/>
</dbReference>
<organism evidence="1 2">
    <name type="scientific">Elysia marginata</name>
    <dbReference type="NCBI Taxonomy" id="1093978"/>
    <lineage>
        <taxon>Eukaryota</taxon>
        <taxon>Metazoa</taxon>
        <taxon>Spiralia</taxon>
        <taxon>Lophotrochozoa</taxon>
        <taxon>Mollusca</taxon>
        <taxon>Gastropoda</taxon>
        <taxon>Heterobranchia</taxon>
        <taxon>Euthyneura</taxon>
        <taxon>Panpulmonata</taxon>
        <taxon>Sacoglossa</taxon>
        <taxon>Placobranchoidea</taxon>
        <taxon>Plakobranchidae</taxon>
        <taxon>Elysia</taxon>
    </lineage>
</organism>
<dbReference type="Gene3D" id="3.60.10.10">
    <property type="entry name" value="Endonuclease/exonuclease/phosphatase"/>
    <property type="match status" value="1"/>
</dbReference>
<dbReference type="AlphaFoldDB" id="A0AAV4F5K3"/>
<proteinExistence type="predicted"/>
<dbReference type="SUPFAM" id="SSF56219">
    <property type="entry name" value="DNase I-like"/>
    <property type="match status" value="1"/>
</dbReference>
<reference evidence="1 2" key="1">
    <citation type="journal article" date="2021" name="Elife">
        <title>Chloroplast acquisition without the gene transfer in kleptoplastic sea slugs, Plakobranchus ocellatus.</title>
        <authorList>
            <person name="Maeda T."/>
            <person name="Takahashi S."/>
            <person name="Yoshida T."/>
            <person name="Shimamura S."/>
            <person name="Takaki Y."/>
            <person name="Nagai Y."/>
            <person name="Toyoda A."/>
            <person name="Suzuki Y."/>
            <person name="Arimoto A."/>
            <person name="Ishii H."/>
            <person name="Satoh N."/>
            <person name="Nishiyama T."/>
            <person name="Hasebe M."/>
            <person name="Maruyama T."/>
            <person name="Minagawa J."/>
            <person name="Obokata J."/>
            <person name="Shigenobu S."/>
        </authorList>
    </citation>
    <scope>NUCLEOTIDE SEQUENCE [LARGE SCALE GENOMIC DNA]</scope>
</reference>
<accession>A0AAV4F5K3</accession>
<dbReference type="Proteomes" id="UP000762676">
    <property type="component" value="Unassembled WGS sequence"/>
</dbReference>
<evidence type="ECO:0000313" key="1">
    <source>
        <dbReference type="EMBL" id="GFR68647.1"/>
    </source>
</evidence>